<dbReference type="CDD" id="cd20014">
    <property type="entry name" value="PBP1_RPA0668_benzoate-like"/>
    <property type="match status" value="1"/>
</dbReference>
<evidence type="ECO:0000259" key="3">
    <source>
        <dbReference type="Pfam" id="PF13458"/>
    </source>
</evidence>
<dbReference type="Pfam" id="PF13458">
    <property type="entry name" value="Peripla_BP_6"/>
    <property type="match status" value="1"/>
</dbReference>
<keyword evidence="1 2" id="KW-0732">Signal</keyword>
<name>A0ABW4GA50_9ACTN</name>
<dbReference type="PANTHER" id="PTHR30483:SF6">
    <property type="entry name" value="PERIPLASMIC BINDING PROTEIN OF ABC TRANSPORTER FOR NATURAL AMINO ACIDS"/>
    <property type="match status" value="1"/>
</dbReference>
<comment type="caution">
    <text evidence="4">The sequence shown here is derived from an EMBL/GenBank/DDBJ whole genome shotgun (WGS) entry which is preliminary data.</text>
</comment>
<reference evidence="5" key="1">
    <citation type="journal article" date="2019" name="Int. J. Syst. Evol. Microbiol.">
        <title>The Global Catalogue of Microorganisms (GCM) 10K type strain sequencing project: providing services to taxonomists for standard genome sequencing and annotation.</title>
        <authorList>
            <consortium name="The Broad Institute Genomics Platform"/>
            <consortium name="The Broad Institute Genome Sequencing Center for Infectious Disease"/>
            <person name="Wu L."/>
            <person name="Ma J."/>
        </authorList>
    </citation>
    <scope>NUCLEOTIDE SEQUENCE [LARGE SCALE GENOMIC DNA]</scope>
    <source>
        <strain evidence="5">CGMCC 1.15399</strain>
    </source>
</reference>
<keyword evidence="5" id="KW-1185">Reference proteome</keyword>
<proteinExistence type="predicted"/>
<gene>
    <name evidence="4" type="ORF">ACFSJ0_18880</name>
</gene>
<dbReference type="EMBL" id="JBHUCM010000016">
    <property type="protein sequence ID" value="MFD1539128.1"/>
    <property type="molecule type" value="Genomic_DNA"/>
</dbReference>
<dbReference type="PANTHER" id="PTHR30483">
    <property type="entry name" value="LEUCINE-SPECIFIC-BINDING PROTEIN"/>
    <property type="match status" value="1"/>
</dbReference>
<organism evidence="4 5">
    <name type="scientific">Nonomuraea guangzhouensis</name>
    <dbReference type="NCBI Taxonomy" id="1291555"/>
    <lineage>
        <taxon>Bacteria</taxon>
        <taxon>Bacillati</taxon>
        <taxon>Actinomycetota</taxon>
        <taxon>Actinomycetes</taxon>
        <taxon>Streptosporangiales</taxon>
        <taxon>Streptosporangiaceae</taxon>
        <taxon>Nonomuraea</taxon>
    </lineage>
</organism>
<feature type="domain" description="Leucine-binding protein" evidence="3">
    <location>
        <begin position="33"/>
        <end position="358"/>
    </location>
</feature>
<feature type="signal peptide" evidence="2">
    <location>
        <begin position="1"/>
        <end position="25"/>
    </location>
</feature>
<protein>
    <submittedName>
        <fullName evidence="4">ABC transporter substrate-binding protein</fullName>
    </submittedName>
</protein>
<evidence type="ECO:0000256" key="2">
    <source>
        <dbReference type="SAM" id="SignalP"/>
    </source>
</evidence>
<accession>A0ABW4GA50</accession>
<dbReference type="Proteomes" id="UP001597097">
    <property type="component" value="Unassembled WGS sequence"/>
</dbReference>
<sequence>MIPMRGPVLGLVVVLIAAGCGVSPAAETEPDPTLRVGAIISQTGVYATLGDDMEAAMHLYLEEHGGRLGGRPAELIVADDAGNPEKGQQQARSLIARERVNVITGLISSPVAVSVVKEAVGTPVVIANAGADELGGPGVFRVSFTNHEHGYAAGRYAAERYGKAGVVLMASDYSGGTETLDGFTQGYGVKPLKRILTPYGKSEDLEPYLKQIPPDAKLLYAFYAGGEAVTFAKAFKQLGYDTKIELLTCQNLTDEDVLEAIGTDAEGITSVGLYSPALTTPENAAFVAGWKAKTGRNPSAVALQSWDAMQLIDRAAGLGGDLSAALGRVGDLASPRGTFRLDPTTHNPVQNWYARKYQNGVNGVIATIPPERK</sequence>
<feature type="chain" id="PRO_5046558429" evidence="2">
    <location>
        <begin position="26"/>
        <end position="373"/>
    </location>
</feature>
<dbReference type="InterPro" id="IPR051010">
    <property type="entry name" value="BCAA_transport"/>
</dbReference>
<evidence type="ECO:0000313" key="4">
    <source>
        <dbReference type="EMBL" id="MFD1539128.1"/>
    </source>
</evidence>
<dbReference type="InterPro" id="IPR028081">
    <property type="entry name" value="Leu-bd"/>
</dbReference>
<dbReference type="PROSITE" id="PS51257">
    <property type="entry name" value="PROKAR_LIPOPROTEIN"/>
    <property type="match status" value="1"/>
</dbReference>
<evidence type="ECO:0000313" key="5">
    <source>
        <dbReference type="Proteomes" id="UP001597097"/>
    </source>
</evidence>
<evidence type="ECO:0000256" key="1">
    <source>
        <dbReference type="ARBA" id="ARBA00022729"/>
    </source>
</evidence>
<dbReference type="RefSeq" id="WP_219533012.1">
    <property type="nucleotide sequence ID" value="NZ_JAHKRM010000016.1"/>
</dbReference>